<accession>A0ABU6GFM2</accession>
<dbReference type="Proteomes" id="UP001344632">
    <property type="component" value="Unassembled WGS sequence"/>
</dbReference>
<sequence length="439" mass="48421">MKVMKKTHWTLSLLLICSLVLSACGSSGGSDSSSNGGKGGKKTQVRIMTRLSGSDLKSKAFNELLDKFKSENPDIEVVNESVNDETSYNNKFKTAVATGNVPNIWMNYGGQSFKVYAENIAMDLQPVLDEDKAWSGAFKPLFSGWQYSDIQGTFAVPMEDSSVAIYYNKDLFKKAGVEPPKTIEEMTALVEPFKKIGAVPMLMGDKENFRGGHLINNLSFKRFGFQKTEDLISRKAKWNDTDMLQLFQLMKDWQSAGVLGDNIVTLDSNGTTAQFLAGKSAMLFEGNWAISQLSSSDMADKIGVIPFPYFADHPENKDVWFGTAGGYSVSKSISGAEKDATIKLLKYLTNEDAFKYFAKATKGGTYPVNVELDSSQIDPVTKEYMEAQKSAKTFLSEIETYDNIPSLQDKLRSEIQGMFAGASPQQTADNVQKVVDSNH</sequence>
<dbReference type="Pfam" id="PF13416">
    <property type="entry name" value="SBP_bac_8"/>
    <property type="match status" value="1"/>
</dbReference>
<evidence type="ECO:0000256" key="1">
    <source>
        <dbReference type="SAM" id="SignalP"/>
    </source>
</evidence>
<keyword evidence="1" id="KW-0732">Signal</keyword>
<name>A0ABU6GFM2_9BACL</name>
<protein>
    <submittedName>
        <fullName evidence="2">Extracellular solute-binding protein</fullName>
    </submittedName>
</protein>
<evidence type="ECO:0000313" key="2">
    <source>
        <dbReference type="EMBL" id="MEC0238536.1"/>
    </source>
</evidence>
<reference evidence="2 3" key="1">
    <citation type="submission" date="2023-03" db="EMBL/GenBank/DDBJ databases">
        <title>Bacillus Genome Sequencing.</title>
        <authorList>
            <person name="Dunlap C."/>
        </authorList>
    </citation>
    <scope>NUCLEOTIDE SEQUENCE [LARGE SCALE GENOMIC DNA]</scope>
    <source>
        <strain evidence="2 3">BD-525</strain>
    </source>
</reference>
<dbReference type="SUPFAM" id="SSF53850">
    <property type="entry name" value="Periplasmic binding protein-like II"/>
    <property type="match status" value="1"/>
</dbReference>
<feature type="signal peptide" evidence="1">
    <location>
        <begin position="1"/>
        <end position="23"/>
    </location>
</feature>
<dbReference type="Gene3D" id="3.40.190.10">
    <property type="entry name" value="Periplasmic binding protein-like II"/>
    <property type="match status" value="2"/>
</dbReference>
<gene>
    <name evidence="2" type="ORF">P4H66_01445</name>
</gene>
<dbReference type="InterPro" id="IPR050490">
    <property type="entry name" value="Bact_solute-bd_prot1"/>
</dbReference>
<proteinExistence type="predicted"/>
<evidence type="ECO:0000313" key="3">
    <source>
        <dbReference type="Proteomes" id="UP001344632"/>
    </source>
</evidence>
<dbReference type="EMBL" id="JARLKZ010000002">
    <property type="protein sequence ID" value="MEC0238536.1"/>
    <property type="molecule type" value="Genomic_DNA"/>
</dbReference>
<dbReference type="PANTHER" id="PTHR43649">
    <property type="entry name" value="ARABINOSE-BINDING PROTEIN-RELATED"/>
    <property type="match status" value="1"/>
</dbReference>
<organism evidence="2 3">
    <name type="scientific">Paenibacillus dokdonensis</name>
    <dbReference type="NCBI Taxonomy" id="2567944"/>
    <lineage>
        <taxon>Bacteria</taxon>
        <taxon>Bacillati</taxon>
        <taxon>Bacillota</taxon>
        <taxon>Bacilli</taxon>
        <taxon>Bacillales</taxon>
        <taxon>Paenibacillaceae</taxon>
        <taxon>Paenibacillus</taxon>
    </lineage>
</organism>
<dbReference type="InterPro" id="IPR006059">
    <property type="entry name" value="SBP"/>
</dbReference>
<comment type="caution">
    <text evidence="2">The sequence shown here is derived from an EMBL/GenBank/DDBJ whole genome shotgun (WGS) entry which is preliminary data.</text>
</comment>
<dbReference type="PROSITE" id="PS51257">
    <property type="entry name" value="PROKAR_LIPOPROTEIN"/>
    <property type="match status" value="1"/>
</dbReference>
<keyword evidence="3" id="KW-1185">Reference proteome</keyword>
<dbReference type="RefSeq" id="WP_326085206.1">
    <property type="nucleotide sequence ID" value="NZ_JARLKZ010000002.1"/>
</dbReference>
<feature type="chain" id="PRO_5046630298" evidence="1">
    <location>
        <begin position="24"/>
        <end position="439"/>
    </location>
</feature>